<sequence length="528" mass="60957">MSDVLHNPTSSAANELSKTLKPLHPSLVQHSSSPYSSSSTQHAAGSPFNLSLPNHSARHGGAVNESGGGGGSSGTPSQQLSPLGGISGAPGNAQSQFKKTISSINQQIHSQLQELQSDDSLQQHLLVKRGSKKNKQKISMMDSEKWMEYVRQLEDKNEMLEHRLEDLNHKFERYKSTAELRQETFIRREKRFQEKDHVLNLKLKDMVENHSQDGNEMNKLKSLKVQINDRIMVLQNDFESLLTKQKEAHKVEIEDTIRKFARDLELERKKNSVEEKDWQEKATAMKQSLEEAVSEAIKLDEQNEQLIKKNKELQIEYKAQKDDRSMILKNVAMVKRENQRLRDRIKQLEQDVEYHSTISTQLDQQLQDLKSNHQTYVNSSQSRRSVDQSAIMEREQRYEDTIARLKRLLDQERRNLKTVRKSQITLLAERSELEIFLRQCIDDVRTEIAQQNNMPTDAASSFSRDDRNRTIELLLSKEKVIQLLYGNMFGKFKPRMPPMHGAEDETLDPTFGDEEEYYDGEESGFGYR</sequence>
<gene>
    <name evidence="3" type="ORF">PCOS0759_LOCUS1007</name>
</gene>
<organism evidence="3">
    <name type="scientific">Percolomonas cosmopolitus</name>
    <dbReference type="NCBI Taxonomy" id="63605"/>
    <lineage>
        <taxon>Eukaryota</taxon>
        <taxon>Discoba</taxon>
        <taxon>Heterolobosea</taxon>
        <taxon>Tetramitia</taxon>
        <taxon>Eutetramitia</taxon>
        <taxon>Percolomonadidae</taxon>
        <taxon>Percolomonas</taxon>
    </lineage>
</organism>
<keyword evidence="1" id="KW-0175">Coiled coil</keyword>
<evidence type="ECO:0000313" key="3">
    <source>
        <dbReference type="EMBL" id="CAD9077775.1"/>
    </source>
</evidence>
<evidence type="ECO:0000256" key="1">
    <source>
        <dbReference type="SAM" id="Coils"/>
    </source>
</evidence>
<feature type="compositionally biased region" description="Acidic residues" evidence="2">
    <location>
        <begin position="504"/>
        <end position="522"/>
    </location>
</feature>
<feature type="region of interest" description="Disordered" evidence="2">
    <location>
        <begin position="1"/>
        <end position="94"/>
    </location>
</feature>
<feature type="coiled-coil region" evidence="1">
    <location>
        <begin position="143"/>
        <end position="177"/>
    </location>
</feature>
<feature type="compositionally biased region" description="Polar residues" evidence="2">
    <location>
        <begin position="7"/>
        <end position="17"/>
    </location>
</feature>
<dbReference type="PANTHER" id="PTHR40515">
    <property type="entry name" value="CILIA- AND FLAGELLA-ASSOCIATED PROTEIN 157"/>
    <property type="match status" value="1"/>
</dbReference>
<feature type="coiled-coil region" evidence="1">
    <location>
        <begin position="289"/>
        <end position="358"/>
    </location>
</feature>
<reference evidence="3" key="1">
    <citation type="submission" date="2021-01" db="EMBL/GenBank/DDBJ databases">
        <authorList>
            <person name="Corre E."/>
            <person name="Pelletier E."/>
            <person name="Niang G."/>
            <person name="Scheremetjew M."/>
            <person name="Finn R."/>
            <person name="Kale V."/>
            <person name="Holt S."/>
            <person name="Cochrane G."/>
            <person name="Meng A."/>
            <person name="Brown T."/>
            <person name="Cohen L."/>
        </authorList>
    </citation>
    <scope>NUCLEOTIDE SEQUENCE</scope>
    <source>
        <strain evidence="3">WS</strain>
    </source>
</reference>
<dbReference type="PANTHER" id="PTHR40515:SF1">
    <property type="entry name" value="CILIA- AND FLAGELLA-ASSOCIATED PROTEIN 157"/>
    <property type="match status" value="1"/>
</dbReference>
<protein>
    <submittedName>
        <fullName evidence="3">Uncharacterized protein</fullName>
    </submittedName>
</protein>
<dbReference type="EMBL" id="HBGD01001258">
    <property type="protein sequence ID" value="CAD9077775.1"/>
    <property type="molecule type" value="Transcribed_RNA"/>
</dbReference>
<dbReference type="AlphaFoldDB" id="A0A7S1PFU4"/>
<feature type="compositionally biased region" description="Polar residues" evidence="2">
    <location>
        <begin position="40"/>
        <end position="54"/>
    </location>
</feature>
<name>A0A7S1PFU4_9EUKA</name>
<evidence type="ECO:0000256" key="2">
    <source>
        <dbReference type="SAM" id="MobiDB-lite"/>
    </source>
</evidence>
<feature type="region of interest" description="Disordered" evidence="2">
    <location>
        <begin position="499"/>
        <end position="528"/>
    </location>
</feature>
<feature type="coiled-coil region" evidence="1">
    <location>
        <begin position="391"/>
        <end position="422"/>
    </location>
</feature>
<accession>A0A7S1PFU4</accession>
<proteinExistence type="predicted"/>